<keyword evidence="1" id="KW-1133">Transmembrane helix</keyword>
<dbReference type="OrthoDB" id="3199629at2"/>
<evidence type="ECO:0000256" key="1">
    <source>
        <dbReference type="SAM" id="Phobius"/>
    </source>
</evidence>
<organism evidence="2 3">
    <name type="scientific">Halomonas korlensis</name>
    <dbReference type="NCBI Taxonomy" id="463301"/>
    <lineage>
        <taxon>Bacteria</taxon>
        <taxon>Pseudomonadati</taxon>
        <taxon>Pseudomonadota</taxon>
        <taxon>Gammaproteobacteria</taxon>
        <taxon>Oceanospirillales</taxon>
        <taxon>Halomonadaceae</taxon>
        <taxon>Halomonas</taxon>
    </lineage>
</organism>
<evidence type="ECO:0000313" key="2">
    <source>
        <dbReference type="EMBL" id="SFU35025.1"/>
    </source>
</evidence>
<keyword evidence="1" id="KW-0472">Membrane</keyword>
<dbReference type="STRING" id="463301.SAMN04487955_101455"/>
<dbReference type="AlphaFoldDB" id="A0A1I7FFY0"/>
<protein>
    <submittedName>
        <fullName evidence="2">Uncharacterized protein</fullName>
    </submittedName>
</protein>
<reference evidence="3" key="1">
    <citation type="submission" date="2016-10" db="EMBL/GenBank/DDBJ databases">
        <authorList>
            <person name="Varghese N."/>
            <person name="Submissions S."/>
        </authorList>
    </citation>
    <scope>NUCLEOTIDE SEQUENCE [LARGE SCALE GENOMIC DNA]</scope>
    <source>
        <strain evidence="3">CGMCC 1.6981</strain>
    </source>
</reference>
<keyword evidence="1" id="KW-0812">Transmembrane</keyword>
<dbReference type="RefSeq" id="WP_089792465.1">
    <property type="nucleotide sequence ID" value="NZ_FPBP01000001.1"/>
</dbReference>
<dbReference type="Proteomes" id="UP000198693">
    <property type="component" value="Unassembled WGS sequence"/>
</dbReference>
<keyword evidence="3" id="KW-1185">Reference proteome</keyword>
<dbReference type="EMBL" id="FPBP01000001">
    <property type="protein sequence ID" value="SFU35025.1"/>
    <property type="molecule type" value="Genomic_DNA"/>
</dbReference>
<accession>A0A1I7FFY0</accession>
<gene>
    <name evidence="2" type="ORF">SAMN04487955_101455</name>
</gene>
<sequence>MSRGDISSSRTAGQDLPRAWGRWGLSLLVVLGLMLLLGMGQRLLEQRTDDPLYRVIVNGQPLTLDAKTHAALDRDMQEVTEDIEARLMARMRPWIRMRLAITFAPLEAAVPGYLDWYFSLSGSYARLGMTLVDDVEPWLEAQLHERLVTPSGIEQALAELQRAYPKQLAGMQQRLVDQLTQQLYERYAPRQVSMQEDARPATAVYVLDLDEVLNRSLSEEMDMTRWRAATAGGASLGMLTGRALARRLGAAVVMQGGRMAMRGLLARLGVSTARSLTSGGVVAAATAPSGPGALLAGAATTAVTLAGFAGSEYALLKLQEARHRPAMQAHLLDEIDRAHQALIETFEARTMASAMAAGDRLAGRFSPADRRDELPHAYRILDRRGE</sequence>
<feature type="transmembrane region" description="Helical" evidence="1">
    <location>
        <begin position="20"/>
        <end position="38"/>
    </location>
</feature>
<evidence type="ECO:0000313" key="3">
    <source>
        <dbReference type="Proteomes" id="UP000198693"/>
    </source>
</evidence>
<proteinExistence type="predicted"/>
<name>A0A1I7FFY0_9GAMM</name>